<accession>A0A8D8S3E4</accession>
<dbReference type="Gene3D" id="1.10.150.50">
    <property type="entry name" value="Transcription Factor, Ets-1"/>
    <property type="match status" value="1"/>
</dbReference>
<reference evidence="3" key="1">
    <citation type="submission" date="2021-05" db="EMBL/GenBank/DDBJ databases">
        <authorList>
            <person name="Alioto T."/>
            <person name="Alioto T."/>
            <person name="Gomez Garrido J."/>
        </authorList>
    </citation>
    <scope>NUCLEOTIDE SEQUENCE</scope>
</reference>
<dbReference type="Pfam" id="PF00536">
    <property type="entry name" value="SAM_1"/>
    <property type="match status" value="1"/>
</dbReference>
<dbReference type="AlphaFoldDB" id="A0A8D8S3E4"/>
<feature type="compositionally biased region" description="Low complexity" evidence="1">
    <location>
        <begin position="37"/>
        <end position="47"/>
    </location>
</feature>
<dbReference type="EMBL" id="HBUF01075023">
    <property type="protein sequence ID" value="CAG6630844.1"/>
    <property type="molecule type" value="Transcribed_RNA"/>
</dbReference>
<dbReference type="EMBL" id="HBUF01075022">
    <property type="protein sequence ID" value="CAG6630843.1"/>
    <property type="molecule type" value="Transcribed_RNA"/>
</dbReference>
<dbReference type="EMBL" id="HBUF01202379">
    <property type="protein sequence ID" value="CAG6662350.1"/>
    <property type="molecule type" value="Transcribed_RNA"/>
</dbReference>
<feature type="region of interest" description="Disordered" evidence="1">
    <location>
        <begin position="114"/>
        <end position="137"/>
    </location>
</feature>
<feature type="domain" description="SAM" evidence="2">
    <location>
        <begin position="50"/>
        <end position="108"/>
    </location>
</feature>
<organism evidence="3">
    <name type="scientific">Cacopsylla melanoneura</name>
    <dbReference type="NCBI Taxonomy" id="428564"/>
    <lineage>
        <taxon>Eukaryota</taxon>
        <taxon>Metazoa</taxon>
        <taxon>Ecdysozoa</taxon>
        <taxon>Arthropoda</taxon>
        <taxon>Hexapoda</taxon>
        <taxon>Insecta</taxon>
        <taxon>Pterygota</taxon>
        <taxon>Neoptera</taxon>
        <taxon>Paraneoptera</taxon>
        <taxon>Hemiptera</taxon>
        <taxon>Sternorrhyncha</taxon>
        <taxon>Psylloidea</taxon>
        <taxon>Psyllidae</taxon>
        <taxon>Psyllinae</taxon>
        <taxon>Cacopsylla</taxon>
    </lineage>
</organism>
<protein>
    <recommendedName>
        <fullName evidence="2">SAM domain-containing protein</fullName>
    </recommendedName>
</protein>
<evidence type="ECO:0000313" key="3">
    <source>
        <dbReference type="EMBL" id="CAG6662350.1"/>
    </source>
</evidence>
<evidence type="ECO:0000256" key="1">
    <source>
        <dbReference type="SAM" id="MobiDB-lite"/>
    </source>
</evidence>
<dbReference type="InterPro" id="IPR001660">
    <property type="entry name" value="SAM"/>
</dbReference>
<feature type="region of interest" description="Disordered" evidence="1">
    <location>
        <begin position="27"/>
        <end position="47"/>
    </location>
</feature>
<proteinExistence type="predicted"/>
<dbReference type="SUPFAM" id="SSF47769">
    <property type="entry name" value="SAM/Pointed domain"/>
    <property type="match status" value="1"/>
</dbReference>
<dbReference type="EMBL" id="HBUF01202382">
    <property type="protein sequence ID" value="CAG6662353.1"/>
    <property type="molecule type" value="Transcribed_RNA"/>
</dbReference>
<evidence type="ECO:0000259" key="2">
    <source>
        <dbReference type="PROSITE" id="PS50105"/>
    </source>
</evidence>
<dbReference type="InterPro" id="IPR013761">
    <property type="entry name" value="SAM/pointed_sf"/>
</dbReference>
<dbReference type="CDD" id="cd09487">
    <property type="entry name" value="SAM_superfamily"/>
    <property type="match status" value="1"/>
</dbReference>
<dbReference type="SMART" id="SM00454">
    <property type="entry name" value="SAM"/>
    <property type="match status" value="1"/>
</dbReference>
<name>A0A8D8S3E4_9HEMI</name>
<dbReference type="PROSITE" id="PS50105">
    <property type="entry name" value="SAM_DOMAIN"/>
    <property type="match status" value="1"/>
</dbReference>
<sequence length="137" mass="15405">MGKNASKLKKRKRSQSIVWSFRFPSSAVNSLTRKGKSSTSGPSASSPHLDITQWLLILELDQYASLFQDYGGVEEFLHLTETDVKEMGVKSSAHRARIIASLKALAAKYEKENRKAEKKLNRHSVAVDTNRLQNQTE</sequence>